<dbReference type="AlphaFoldDB" id="A0A502EFP7"/>
<dbReference type="Gene3D" id="2.80.10.50">
    <property type="match status" value="6"/>
</dbReference>
<dbReference type="NCBIfam" id="TIGR02608">
    <property type="entry name" value="delta_60_rpt"/>
    <property type="match status" value="10"/>
</dbReference>
<keyword evidence="2" id="KW-1185">Reference proteome</keyword>
<dbReference type="Pfam" id="PF17164">
    <property type="entry name" value="DUF5122"/>
    <property type="match status" value="13"/>
</dbReference>
<protein>
    <submittedName>
        <fullName evidence="1">Calcium-binding protein</fullName>
    </submittedName>
</protein>
<dbReference type="GO" id="GO:1902929">
    <property type="term" value="C:plasma membrane of growing cell tip"/>
    <property type="evidence" value="ECO:0007669"/>
    <property type="project" value="TreeGrafter"/>
</dbReference>
<dbReference type="OrthoDB" id="9805017at2"/>
<evidence type="ECO:0000313" key="2">
    <source>
        <dbReference type="Proteomes" id="UP000319700"/>
    </source>
</evidence>
<dbReference type="EMBL" id="RCZH01000014">
    <property type="protein sequence ID" value="TPG36267.1"/>
    <property type="molecule type" value="Genomic_DNA"/>
</dbReference>
<dbReference type="PANTHER" id="PTHR31778:SF2">
    <property type="entry name" value="BUD SITE SELECTION PROTEIN RAX2"/>
    <property type="match status" value="1"/>
</dbReference>
<organism evidence="1 2">
    <name type="scientific">Flavobacterium pectinovorum</name>
    <dbReference type="NCBI Taxonomy" id="29533"/>
    <lineage>
        <taxon>Bacteria</taxon>
        <taxon>Pseudomonadati</taxon>
        <taxon>Bacteroidota</taxon>
        <taxon>Flavobacteriia</taxon>
        <taxon>Flavobacteriales</taxon>
        <taxon>Flavobacteriaceae</taxon>
        <taxon>Flavobacterium</taxon>
    </lineage>
</organism>
<dbReference type="InterPro" id="IPR013431">
    <property type="entry name" value="Delta_60_rpt"/>
</dbReference>
<gene>
    <name evidence="1" type="ORF">EAH81_19530</name>
</gene>
<dbReference type="Proteomes" id="UP000319700">
    <property type="component" value="Unassembled WGS sequence"/>
</dbReference>
<dbReference type="NCBIfam" id="NF033708">
    <property type="entry name" value="T9SS_Cterm_ChiA"/>
    <property type="match status" value="1"/>
</dbReference>
<dbReference type="PANTHER" id="PTHR31778">
    <property type="entry name" value="BUD SITE SELECTION PROTEIN RAX2"/>
    <property type="match status" value="1"/>
</dbReference>
<sequence>MDIAFNTFDNGLSGDGFDNTIRTLSLQSNENLIVGGDYLSLNGIPSAYLTRLKPDGTIDESFAAGTGFNGKIYTTLIQPDGKIIVGGSFTSYNDNSSGRLIRLNEDGTPDNTFTTSIGASTGIIYNICPQSDGKIIIVGSFAKYNNVTVNRIARLLSNGALDSTFITGIGSSVIITNARVLPNGKILISGNFTSFNGVLINKIARLNPDGSTDTTFNIGTGFNDDVNAIAVQDDGKIILGGSFTTYNDVTANRIIRINENGSIDNSFLSGSGINGGVVQIIKTNSLGQIMVGGSFTGSYNGDDINRVFLLNPDGTLKTDFDMGSGPGSASVFALTNDLDGSWYIGGSFLTFDGQNQGRLVKVASDGEQDSSYLSARVGFDNSVLRILPLENSKAMIFGNFTRFNGNSAFRIVRLLENGFSDPSFNSGKSGANNLIKSAVLQSDGKIVVGGNFTKYNDVLTNRIVRIFPDGTLDNTFNIGSGFNSQIYAMAIQLDGKVIVAGNFTTYNGSTGAGRIVRLLSDGSRDNSFNAGLGADAIIEAVLIQPDGKILAAGRFNSFNGNTFGRLVRLNSNGSIDFGFNIGNGFDKNVYAIALQSDGKIIVGGSFLTYNGVSQKRILRLNSNGDLDTTFESDIGFSKGEVRSILVQPDDRILVGGTFSGTYKNLLSQRLIRLLKTGSYDNSFNAPLNNTLFTMSFTSDYRLLIGGNFNSVSGISKHRIARLKLCLDSTTWNGTSWDNGLPSGGKEVFFKESFPSLTTTNVCSCSIDEGKTVTLLNGNTFGIEFSYLGLGTLVLEDSASLYQSDDDMINTGIIHFKRKTNPVGRYDFTYWSSPVENQKLIDVSPNTLIDKYESYDSLTKSWKIEQPSHSMIVGKGYIIRAPQDFSITERSVFEATFKGIPNNGKIEVNLGGTGSYNLVGNPYPSAVDANIFLTNNTLKIKGALYFWTHNTPITNYKYTADDYATYNLLGGVGTAATNLGINNTEPKGTIAAGQSFFLQSKDLGIAAFTNQMRIIGKNSSFFKPANNYKVPSESKVEKHRIWLNLRNNDGAFKQILLGYIKGATNGLDDNYDAENLNGNQFIDFYSIIENKKLVIQGRALPFTEKDSIVLGFKAGIEGNFNFSIDHKDAVFEEIDVFIEDTDLKTIHNLNESPYQFNALKGTFNDRFILRFTNNNKKLGVDNFEYRNNDVVIWKKDKAIFITAADQNISEVAVFDISGKTIYKKDKIDSAKLSIQNVFSGRQILLVKVTLENGHSMTKKVPF</sequence>
<comment type="caution">
    <text evidence="1">The sequence shown here is derived from an EMBL/GenBank/DDBJ whole genome shotgun (WGS) entry which is preliminary data.</text>
</comment>
<accession>A0A502EFP7</accession>
<evidence type="ECO:0000313" key="1">
    <source>
        <dbReference type="EMBL" id="TPG36267.1"/>
    </source>
</evidence>
<proteinExistence type="predicted"/>
<name>A0A502EFP7_9FLAO</name>
<reference evidence="1 2" key="1">
    <citation type="journal article" date="2019" name="Environ. Microbiol.">
        <title>Species interactions and distinct microbial communities in high Arctic permafrost affected cryosols are associated with the CH4 and CO2 gas fluxes.</title>
        <authorList>
            <person name="Altshuler I."/>
            <person name="Hamel J."/>
            <person name="Turney S."/>
            <person name="Magnuson E."/>
            <person name="Levesque R."/>
            <person name="Greer C."/>
            <person name="Whyte L.G."/>
        </authorList>
    </citation>
    <scope>NUCLEOTIDE SEQUENCE [LARGE SCALE GENOMIC DNA]</scope>
    <source>
        <strain evidence="1 2">42</strain>
    </source>
</reference>
<dbReference type="SUPFAM" id="SSF63829">
    <property type="entry name" value="Calcium-dependent phosphotriesterase"/>
    <property type="match status" value="2"/>
</dbReference>